<evidence type="ECO:0000256" key="1">
    <source>
        <dbReference type="SAM" id="Coils"/>
    </source>
</evidence>
<reference evidence="3 4" key="1">
    <citation type="submission" date="2018-12" db="EMBL/GenBank/DDBJ databases">
        <title>Bacillus ochoae sp. nov., Paenibacillus whitsoniae sp. nov., Paenibacillus spiritus sp. nov. Isolated from the Mars Exploration Rover during spacecraft assembly.</title>
        <authorList>
            <person name="Seuylemezian A."/>
            <person name="Vaishampayan P."/>
        </authorList>
    </citation>
    <scope>NUCLEOTIDE SEQUENCE [LARGE SCALE GENOMIC DNA]</scope>
    <source>
        <strain evidence="3 4">MER 54</strain>
    </source>
</reference>
<dbReference type="AlphaFoldDB" id="A0A430JJ07"/>
<dbReference type="EMBL" id="RXHU01000014">
    <property type="protein sequence ID" value="RTE10936.1"/>
    <property type="molecule type" value="Genomic_DNA"/>
</dbReference>
<feature type="transmembrane region" description="Helical" evidence="2">
    <location>
        <begin position="331"/>
        <end position="349"/>
    </location>
</feature>
<gene>
    <name evidence="3" type="ORF">EJQ19_04145</name>
</gene>
<name>A0A430JJ07_9BACL</name>
<evidence type="ECO:0000313" key="3">
    <source>
        <dbReference type="EMBL" id="RTE10936.1"/>
    </source>
</evidence>
<evidence type="ECO:0000256" key="2">
    <source>
        <dbReference type="SAM" id="Phobius"/>
    </source>
</evidence>
<comment type="caution">
    <text evidence="3">The sequence shown here is derived from an EMBL/GenBank/DDBJ whole genome shotgun (WGS) entry which is preliminary data.</text>
</comment>
<dbReference type="PANTHER" id="PTHR38434:SF1">
    <property type="entry name" value="BLL2549 PROTEIN"/>
    <property type="match status" value="1"/>
</dbReference>
<proteinExistence type="predicted"/>
<dbReference type="RefSeq" id="WP_126139936.1">
    <property type="nucleotide sequence ID" value="NZ_RXHU01000014.1"/>
</dbReference>
<feature type="transmembrane region" description="Helical" evidence="2">
    <location>
        <begin position="498"/>
        <end position="515"/>
    </location>
</feature>
<keyword evidence="2" id="KW-0472">Membrane</keyword>
<protein>
    <submittedName>
        <fullName evidence="3">DUF2339 domain-containing protein</fullName>
    </submittedName>
</protein>
<feature type="transmembrane region" description="Helical" evidence="2">
    <location>
        <begin position="521"/>
        <end position="545"/>
    </location>
</feature>
<feature type="transmembrane region" description="Helical" evidence="2">
    <location>
        <begin position="203"/>
        <end position="222"/>
    </location>
</feature>
<feature type="transmembrane region" description="Helical" evidence="2">
    <location>
        <begin position="66"/>
        <end position="88"/>
    </location>
</feature>
<feature type="transmembrane region" description="Helical" evidence="2">
    <location>
        <begin position="442"/>
        <end position="464"/>
    </location>
</feature>
<dbReference type="Pfam" id="PF10101">
    <property type="entry name" value="DUF2339"/>
    <property type="match status" value="1"/>
</dbReference>
<feature type="coiled-coil region" evidence="1">
    <location>
        <begin position="7"/>
        <end position="34"/>
    </location>
</feature>
<organism evidence="3 4">
    <name type="scientific">Paenibacillus whitsoniae</name>
    <dbReference type="NCBI Taxonomy" id="2496558"/>
    <lineage>
        <taxon>Bacteria</taxon>
        <taxon>Bacillati</taxon>
        <taxon>Bacillota</taxon>
        <taxon>Bacilli</taxon>
        <taxon>Bacillales</taxon>
        <taxon>Paenibacillaceae</taxon>
        <taxon>Paenibacillus</taxon>
    </lineage>
</organism>
<dbReference type="PANTHER" id="PTHR38434">
    <property type="entry name" value="BLL2549 PROTEIN"/>
    <property type="match status" value="1"/>
</dbReference>
<feature type="transmembrane region" description="Helical" evidence="2">
    <location>
        <begin position="229"/>
        <end position="249"/>
    </location>
</feature>
<keyword evidence="2" id="KW-1133">Transmembrane helix</keyword>
<evidence type="ECO:0000313" key="4">
    <source>
        <dbReference type="Proteomes" id="UP000276128"/>
    </source>
</evidence>
<feature type="transmembrane region" description="Helical" evidence="2">
    <location>
        <begin position="411"/>
        <end position="430"/>
    </location>
</feature>
<accession>A0A430JJ07</accession>
<feature type="transmembrane region" description="Helical" evidence="2">
    <location>
        <begin position="381"/>
        <end position="399"/>
    </location>
</feature>
<feature type="transmembrane region" description="Helical" evidence="2">
    <location>
        <begin position="180"/>
        <end position="197"/>
    </location>
</feature>
<feature type="transmembrane region" description="Helical" evidence="2">
    <location>
        <begin position="470"/>
        <end position="491"/>
    </location>
</feature>
<dbReference type="InterPro" id="IPR019286">
    <property type="entry name" value="DUF2339_TM"/>
</dbReference>
<feature type="transmembrane region" description="Helical" evidence="2">
    <location>
        <begin position="153"/>
        <end position="173"/>
    </location>
</feature>
<feature type="transmembrane region" description="Helical" evidence="2">
    <location>
        <begin position="355"/>
        <end position="374"/>
    </location>
</feature>
<feature type="transmembrane region" description="Helical" evidence="2">
    <location>
        <begin position="127"/>
        <end position="147"/>
    </location>
</feature>
<keyword evidence="1" id="KW-0175">Coiled coil</keyword>
<sequence length="548" mass="61356">MNPEERLDHLEMRIAELEKEVRELKTNRASKRIENEANSHPRAAETIPRRETISISEKKETDWEHLLARVWLPRVFMFVLLIGLIWGFKAAVDGGYITEEMRCILGLLAGGAFIYLGRRQYIRNRPLLSQVLLGGSIGIFMLTTFAANYLYDFINAPLAFMLNVLWTALGLWFSYRYKSQALGVMASIAGILTPFLVNGDNPSTAFFVAYEVLLYVSFMLVAMKQRFVILFYTSFILIHPAFLIYGLGAYSSERWLAYGVLIQHAMLLGAVLLRQGVLSHPLRVLAASFVLTALWFKFDLEDLEINAILLAFSLIYSALSVYFWKKNAREALPFSLAIASYALLFFTMNMVRSDAAIGLFMVEGFVALALGLVIRSLCQKINGLLIYLLSCLVGLAYLAKGMPALASTNTFIWIVLLVTLAGIVVLLKKYPIGEQTKIIRKLIYCGLGLFILFFITDVTTALTVNVSKNVQHLTISSAWVGYAITVLAYGLTKGIKQVRLAGLALLFLTLMKVIFFDLPTVSIVIKAVLFIGLGGIGVLLSRFFYKKE</sequence>
<dbReference type="Proteomes" id="UP000276128">
    <property type="component" value="Unassembled WGS sequence"/>
</dbReference>
<dbReference type="OrthoDB" id="1805246at2"/>
<feature type="transmembrane region" description="Helical" evidence="2">
    <location>
        <begin position="304"/>
        <end position="324"/>
    </location>
</feature>
<keyword evidence="4" id="KW-1185">Reference proteome</keyword>
<keyword evidence="2" id="KW-0812">Transmembrane</keyword>